<keyword evidence="8" id="KW-1185">Reference proteome</keyword>
<dbReference type="Proteomes" id="UP000269396">
    <property type="component" value="Unassembled WGS sequence"/>
</dbReference>
<dbReference type="GO" id="GO:0043001">
    <property type="term" value="P:Golgi to plasma membrane protein transport"/>
    <property type="evidence" value="ECO:0007669"/>
    <property type="project" value="TreeGrafter"/>
</dbReference>
<dbReference type="SUPFAM" id="SSF52540">
    <property type="entry name" value="P-loop containing nucleoside triphosphate hydrolases"/>
    <property type="match status" value="2"/>
</dbReference>
<keyword evidence="4" id="KW-0813">Transport</keyword>
<sequence>MEISLPDEDGRLQILNIHTSKMQQAGKLARDVDLKELAAKTKNFSGAEIEGLCRAAAFTSMYQLISPSGKTQLDPDAFDRLLVKRSDFLYALEHDVKPAFGASEEELSCYAPRGIMMWGESVSHALDMGRLAVSAVKEPDVETYRPLTLLLEGPPKAGKTALAVEIARLSGFPFVKIVTSHKMIGFTEMAKCAAMKKIFDDGAKSPLSVVIVDNIEGLIEYNPVGPRFSNFIVQAIRDLVSQPLKAGRHMLVLATTSCREALTDQNLTQAFSWHVHVAMLSRPEHVIAALEEDGRFTSKEQQIIEKSLSGRRFSKPNKSFIPAKYRNKLRRLQKRYFKSNDFMAVAQMPMILIQIKEKHRLKIINEELLALLTSSKNDPDHRVAAFLAKLEEVGIVDV</sequence>
<dbReference type="STRING" id="31246.A0A183PC36"/>
<keyword evidence="4" id="KW-0378">Hydrolase</keyword>
<dbReference type="PANTHER" id="PTHR23078:SF3">
    <property type="entry name" value="VESICLE-FUSING ATPASE"/>
    <property type="match status" value="1"/>
</dbReference>
<dbReference type="Gene3D" id="3.40.50.300">
    <property type="entry name" value="P-loop containing nucleotide triphosphate hydrolases"/>
    <property type="match status" value="1"/>
</dbReference>
<accession>A0A183PC36</accession>
<proteinExistence type="inferred from homology"/>
<evidence type="ECO:0000256" key="1">
    <source>
        <dbReference type="ARBA" id="ARBA00006914"/>
    </source>
</evidence>
<evidence type="ECO:0000259" key="6">
    <source>
        <dbReference type="Pfam" id="PF17862"/>
    </source>
</evidence>
<comment type="subcellular location">
    <subcellularLocation>
        <location evidence="4">Cytoplasm</location>
    </subcellularLocation>
</comment>
<dbReference type="Pfam" id="PF00004">
    <property type="entry name" value="AAA"/>
    <property type="match status" value="1"/>
</dbReference>
<evidence type="ECO:0000256" key="3">
    <source>
        <dbReference type="ARBA" id="ARBA00022840"/>
    </source>
</evidence>
<keyword evidence="2 4" id="KW-0547">Nucleotide-binding</keyword>
<dbReference type="GO" id="GO:0006891">
    <property type="term" value="P:intra-Golgi vesicle-mediated transport"/>
    <property type="evidence" value="ECO:0007669"/>
    <property type="project" value="TreeGrafter"/>
</dbReference>
<gene>
    <name evidence="7" type="ORF">SMTD_LOCUS11922</name>
</gene>
<evidence type="ECO:0000313" key="8">
    <source>
        <dbReference type="Proteomes" id="UP000269396"/>
    </source>
</evidence>
<dbReference type="Pfam" id="PF17862">
    <property type="entry name" value="AAA_lid_3"/>
    <property type="match status" value="1"/>
</dbReference>
<evidence type="ECO:0000256" key="2">
    <source>
        <dbReference type="ARBA" id="ARBA00022741"/>
    </source>
</evidence>
<dbReference type="InterPro" id="IPR027417">
    <property type="entry name" value="P-loop_NTPase"/>
</dbReference>
<organism evidence="7 8">
    <name type="scientific">Schistosoma mattheei</name>
    <dbReference type="NCBI Taxonomy" id="31246"/>
    <lineage>
        <taxon>Eukaryota</taxon>
        <taxon>Metazoa</taxon>
        <taxon>Spiralia</taxon>
        <taxon>Lophotrochozoa</taxon>
        <taxon>Platyhelminthes</taxon>
        <taxon>Trematoda</taxon>
        <taxon>Digenea</taxon>
        <taxon>Strigeidida</taxon>
        <taxon>Schistosomatoidea</taxon>
        <taxon>Schistosomatidae</taxon>
        <taxon>Schistosoma</taxon>
    </lineage>
</organism>
<keyword evidence="3 4" id="KW-0067">ATP-binding</keyword>
<dbReference type="Gene3D" id="1.10.8.60">
    <property type="match status" value="1"/>
</dbReference>
<evidence type="ECO:0000259" key="5">
    <source>
        <dbReference type="Pfam" id="PF00004"/>
    </source>
</evidence>
<dbReference type="EC" id="3.6.4.6" evidence="4"/>
<dbReference type="InterPro" id="IPR003959">
    <property type="entry name" value="ATPase_AAA_core"/>
</dbReference>
<dbReference type="AlphaFoldDB" id="A0A183PC36"/>
<dbReference type="GO" id="GO:0016887">
    <property type="term" value="F:ATP hydrolysis activity"/>
    <property type="evidence" value="ECO:0007669"/>
    <property type="project" value="InterPro"/>
</dbReference>
<dbReference type="GO" id="GO:0046872">
    <property type="term" value="F:metal ion binding"/>
    <property type="evidence" value="ECO:0007669"/>
    <property type="project" value="UniProtKB-UniRule"/>
</dbReference>
<dbReference type="GO" id="GO:0035494">
    <property type="term" value="P:SNARE complex disassembly"/>
    <property type="evidence" value="ECO:0007669"/>
    <property type="project" value="InterPro"/>
</dbReference>
<evidence type="ECO:0000256" key="4">
    <source>
        <dbReference type="RuleBase" id="RU367045"/>
    </source>
</evidence>
<dbReference type="EMBL" id="UZAL01031931">
    <property type="protein sequence ID" value="VDP59599.1"/>
    <property type="molecule type" value="Genomic_DNA"/>
</dbReference>
<dbReference type="GO" id="GO:0005795">
    <property type="term" value="C:Golgi stack"/>
    <property type="evidence" value="ECO:0007669"/>
    <property type="project" value="TreeGrafter"/>
</dbReference>
<keyword evidence="4" id="KW-0931">ER-Golgi transport</keyword>
<keyword evidence="4" id="KW-0479">Metal-binding</keyword>
<dbReference type="GO" id="GO:0005524">
    <property type="term" value="F:ATP binding"/>
    <property type="evidence" value="ECO:0007669"/>
    <property type="project" value="UniProtKB-UniRule"/>
</dbReference>
<dbReference type="PANTHER" id="PTHR23078">
    <property type="entry name" value="VESICULAR-FUSION PROTEIN NSF"/>
    <property type="match status" value="1"/>
</dbReference>
<evidence type="ECO:0000313" key="7">
    <source>
        <dbReference type="EMBL" id="VDP59599.1"/>
    </source>
</evidence>
<feature type="domain" description="AAA ATPase AAA+ lid" evidence="6">
    <location>
        <begin position="31"/>
        <end position="63"/>
    </location>
</feature>
<feature type="domain" description="ATPase AAA-type core" evidence="5">
    <location>
        <begin position="149"/>
        <end position="267"/>
    </location>
</feature>
<dbReference type="FunFam" id="3.40.50.300:FF:000166">
    <property type="entry name" value="vesicle-fusing ATPase isoform X1"/>
    <property type="match status" value="1"/>
</dbReference>
<dbReference type="InterPro" id="IPR041569">
    <property type="entry name" value="AAA_lid_3"/>
</dbReference>
<comment type="similarity">
    <text evidence="1 4">Belongs to the AAA ATPase family.</text>
</comment>
<dbReference type="FunFam" id="1.10.8.60:FF:000026">
    <property type="entry name" value="vesicle-fusing ATPase isoform X1"/>
    <property type="match status" value="1"/>
</dbReference>
<comment type="function">
    <text evidence="4">Required for vesicle-mediated transport. Catalyzes the fusion of transport vesicles within the Golgi cisternae. Is also required for transport from the endoplasmic reticulum to the Golgi stack. Seems to function as a fusion protein required for the delivery of cargo proteins to all compartments of the Golgi stack independent of vesicle origin.</text>
</comment>
<reference evidence="7 8" key="1">
    <citation type="submission" date="2018-11" db="EMBL/GenBank/DDBJ databases">
        <authorList>
            <consortium name="Pathogen Informatics"/>
        </authorList>
    </citation>
    <scope>NUCLEOTIDE SEQUENCE [LARGE SCALE GENOMIC DNA]</scope>
    <source>
        <strain>Denwood</strain>
        <strain evidence="8">Zambia</strain>
    </source>
</reference>
<comment type="cofactor">
    <cofactor evidence="4">
        <name>Mg(2+)</name>
        <dbReference type="ChEBI" id="CHEBI:18420"/>
    </cofactor>
    <text evidence="4">Binds 1 Mg(2+) ion per subunit.</text>
</comment>
<dbReference type="InterPro" id="IPR039812">
    <property type="entry name" value="Vesicle-fus_ATPase"/>
</dbReference>
<keyword evidence="4" id="KW-0653">Protein transport</keyword>
<keyword evidence="4" id="KW-0460">Magnesium</keyword>
<comment type="catalytic activity">
    <reaction evidence="4">
        <text>ATP + H2O = ADP + phosphate + H(+)</text>
        <dbReference type="Rhea" id="RHEA:13065"/>
        <dbReference type="ChEBI" id="CHEBI:15377"/>
        <dbReference type="ChEBI" id="CHEBI:15378"/>
        <dbReference type="ChEBI" id="CHEBI:30616"/>
        <dbReference type="ChEBI" id="CHEBI:43474"/>
        <dbReference type="ChEBI" id="CHEBI:456216"/>
        <dbReference type="EC" id="3.6.4.6"/>
    </reaction>
</comment>
<protein>
    <recommendedName>
        <fullName evidence="4">Vesicle-fusing ATPase</fullName>
        <ecNumber evidence="4">3.6.4.6</ecNumber>
    </recommendedName>
</protein>
<keyword evidence="4" id="KW-0963">Cytoplasm</keyword>
<name>A0A183PC36_9TREM</name>